<dbReference type="RefSeq" id="WP_395416177.1">
    <property type="nucleotide sequence ID" value="NZ_JBIPKE010000011.1"/>
</dbReference>
<comment type="caution">
    <text evidence="2">The sequence shown here is derived from an EMBL/GenBank/DDBJ whole genome shotgun (WGS) entry which is preliminary data.</text>
</comment>
<evidence type="ECO:0000313" key="3">
    <source>
        <dbReference type="Proteomes" id="UP001610063"/>
    </source>
</evidence>
<evidence type="ECO:0000256" key="1">
    <source>
        <dbReference type="SAM" id="Phobius"/>
    </source>
</evidence>
<reference evidence="2 3" key="1">
    <citation type="journal article" date="2013" name="Int. J. Syst. Evol. Microbiol.">
        <title>Marinoscillum luteum sp. nov., isolated from marine sediment.</title>
        <authorList>
            <person name="Cha I.T."/>
            <person name="Park S.J."/>
            <person name="Kim S.J."/>
            <person name="Kim J.G."/>
            <person name="Jung M.Y."/>
            <person name="Shin K.S."/>
            <person name="Kwon K.K."/>
            <person name="Yang S.H."/>
            <person name="Seo Y.S."/>
            <person name="Rhee S.K."/>
        </authorList>
    </citation>
    <scope>NUCLEOTIDE SEQUENCE [LARGE SCALE GENOMIC DNA]</scope>
    <source>
        <strain evidence="2 3">KCTC 23939</strain>
    </source>
</reference>
<dbReference type="InterPro" id="IPR011050">
    <property type="entry name" value="Pectin_lyase_fold/virulence"/>
</dbReference>
<keyword evidence="1" id="KW-0472">Membrane</keyword>
<dbReference type="Gene3D" id="2.160.20.10">
    <property type="entry name" value="Single-stranded right-handed beta-helix, Pectin lyase-like"/>
    <property type="match status" value="1"/>
</dbReference>
<dbReference type="Proteomes" id="UP001610063">
    <property type="component" value="Unassembled WGS sequence"/>
</dbReference>
<dbReference type="InterPro" id="IPR012334">
    <property type="entry name" value="Pectin_lyas_fold"/>
</dbReference>
<gene>
    <name evidence="2" type="ORF">ACHKAR_03470</name>
</gene>
<keyword evidence="3" id="KW-1185">Reference proteome</keyword>
<keyword evidence="1" id="KW-1133">Transmembrane helix</keyword>
<feature type="transmembrane region" description="Helical" evidence="1">
    <location>
        <begin position="12"/>
        <end position="34"/>
    </location>
</feature>
<protein>
    <recommendedName>
        <fullName evidence="4">Right handed beta helix domain-containing protein</fullName>
    </recommendedName>
</protein>
<accession>A0ABW7N6Y4</accession>
<dbReference type="EMBL" id="JBIPKE010000011">
    <property type="protein sequence ID" value="MFH6982479.1"/>
    <property type="molecule type" value="Genomic_DNA"/>
</dbReference>
<name>A0ABW7N6Y4_9BACT</name>
<keyword evidence="1" id="KW-0812">Transmembrane</keyword>
<evidence type="ECO:0000313" key="2">
    <source>
        <dbReference type="EMBL" id="MFH6982479.1"/>
    </source>
</evidence>
<dbReference type="SUPFAM" id="SSF51126">
    <property type="entry name" value="Pectin lyase-like"/>
    <property type="match status" value="1"/>
</dbReference>
<evidence type="ECO:0008006" key="4">
    <source>
        <dbReference type="Google" id="ProtNLM"/>
    </source>
</evidence>
<organism evidence="2 3">
    <name type="scientific">Marinoscillum luteum</name>
    <dbReference type="NCBI Taxonomy" id="861051"/>
    <lineage>
        <taxon>Bacteria</taxon>
        <taxon>Pseudomonadati</taxon>
        <taxon>Bacteroidota</taxon>
        <taxon>Cytophagia</taxon>
        <taxon>Cytophagales</taxon>
        <taxon>Reichenbachiellaceae</taxon>
        <taxon>Marinoscillum</taxon>
    </lineage>
</organism>
<sequence>MYLAQHIRSIQLFKYSLAISFVLIGFFTSLATVITVDNNENSGALYSSIQVAIDAATVGDTIIVAGSETTYDGFTLNKKLVLIGAGYQSTEDAQFGFTTKVNHMVIKNENPALDLNASGSHIEGFYVNGVVTTAGGNYRYISVGFEGTESNTLTNVTFTRNRCESVHLSYFSNIKIYNNILDNIGYAPNYNSVYGDYPFGSNLLVANNIFTGGVARVKGSQIFINNLFIGSDQVYDVFFSGVGITNQTSGIVFSNNILWGRATGGASNVALTHNLVLTSEGGETFDYGTNSTGNNLENVNPKFVDVPEFALDFSYDYRLAEDSPCKGTGSDGTEMGIFGGPYPFPSAGDVPNVIVTESRIPKITDFNIRSAAVPEGSSIEIDLKARVSNNQ</sequence>
<proteinExistence type="predicted"/>